<keyword evidence="1" id="KW-0813">Transport</keyword>
<keyword evidence="8" id="KW-0472">Membrane</keyword>
<dbReference type="GO" id="GO:0051539">
    <property type="term" value="F:4 iron, 4 sulfur cluster binding"/>
    <property type="evidence" value="ECO:0007669"/>
    <property type="project" value="UniProtKB-KW"/>
</dbReference>
<dbReference type="NCBIfam" id="NF007013">
    <property type="entry name" value="PRK09477.1"/>
    <property type="match status" value="1"/>
</dbReference>
<keyword evidence="6" id="KW-0408">Iron</keyword>
<sequence>MSKLWNNYRYLILRRFVQIGILILFIGANAWGWKILEGNLSSSLLFGVIPMSDPYAVIQMVIAGAVVATDLLIGMAVVALFYFLIGGRAFCSWVCPINMVTDSANYLRRIFDIDRAQLQRQPITRSVRYWVLAISLIVSAFMGIAAFEFISPISMLHRGIVFGMGFGWAAVGLIFLFDLFVLKNGWCGHICPLGGFYSLLGKFSFIRVHHLEENCTLCMKCKVVCPEKQVLHMIGKESIPVLSGECTNCARCIEVCDDDALRFSIRDFIQNKKTGE</sequence>
<dbReference type="Proteomes" id="UP000593580">
    <property type="component" value="Chromosome"/>
</dbReference>
<evidence type="ECO:0000256" key="2">
    <source>
        <dbReference type="ARBA" id="ARBA00022485"/>
    </source>
</evidence>
<keyword evidence="2" id="KW-0004">4Fe-4S</keyword>
<feature type="transmembrane region" description="Helical" evidence="8">
    <location>
        <begin position="159"/>
        <end position="182"/>
    </location>
</feature>
<evidence type="ECO:0000256" key="3">
    <source>
        <dbReference type="ARBA" id="ARBA00022723"/>
    </source>
</evidence>
<evidence type="ECO:0000259" key="9">
    <source>
        <dbReference type="PROSITE" id="PS51379"/>
    </source>
</evidence>
<evidence type="ECO:0000256" key="4">
    <source>
        <dbReference type="ARBA" id="ARBA00022737"/>
    </source>
</evidence>
<evidence type="ECO:0000256" key="7">
    <source>
        <dbReference type="ARBA" id="ARBA00023014"/>
    </source>
</evidence>
<evidence type="ECO:0000256" key="1">
    <source>
        <dbReference type="ARBA" id="ARBA00022448"/>
    </source>
</evidence>
<dbReference type="PANTHER" id="PTHR30176:SF3">
    <property type="entry name" value="FERREDOXIN-TYPE PROTEIN NAPH"/>
    <property type="match status" value="1"/>
</dbReference>
<evidence type="ECO:0000313" key="11">
    <source>
        <dbReference type="Proteomes" id="UP000593580"/>
    </source>
</evidence>
<dbReference type="PROSITE" id="PS51379">
    <property type="entry name" value="4FE4S_FER_2"/>
    <property type="match status" value="2"/>
</dbReference>
<dbReference type="SUPFAM" id="SSF54862">
    <property type="entry name" value="4Fe-4S ferredoxins"/>
    <property type="match status" value="1"/>
</dbReference>
<dbReference type="GO" id="GO:0005886">
    <property type="term" value="C:plasma membrane"/>
    <property type="evidence" value="ECO:0007669"/>
    <property type="project" value="TreeGrafter"/>
</dbReference>
<name>A0A7M1B900_9BACT</name>
<dbReference type="Pfam" id="PF13237">
    <property type="entry name" value="Fer4_10"/>
    <property type="match status" value="1"/>
</dbReference>
<evidence type="ECO:0000256" key="6">
    <source>
        <dbReference type="ARBA" id="ARBA00023004"/>
    </source>
</evidence>
<keyword evidence="5" id="KW-0249">Electron transport</keyword>
<keyword evidence="8" id="KW-1133">Transmembrane helix</keyword>
<dbReference type="PANTHER" id="PTHR30176">
    <property type="entry name" value="FERREDOXIN-TYPE PROTEIN NAPH"/>
    <property type="match status" value="1"/>
</dbReference>
<feature type="domain" description="4Fe-4S ferredoxin-type" evidence="9">
    <location>
        <begin position="206"/>
        <end position="236"/>
    </location>
</feature>
<reference evidence="10 11" key="1">
    <citation type="submission" date="2019-07" db="EMBL/GenBank/DDBJ databases">
        <title>Sulfurimonas paralvinellae sp. nov., a novel mesophilic, hydrogen- and sulfur-oxidizing chemolithoautotroph within the Epsilonproteo- bacteria isolated from a deep-sea hydrothermal vent polychaete nest, reclassification of Thiomicrospira denitrificans as Sulfurimonas denitrificans comb. nov. and emended description of the genus Sulfurimonas.</title>
        <authorList>
            <person name="Wang S."/>
            <person name="Jiang L."/>
            <person name="Shao Z."/>
        </authorList>
    </citation>
    <scope>NUCLEOTIDE SEQUENCE [LARGE SCALE GENOMIC DNA]</scope>
    <source>
        <strain evidence="10 11">GO25</strain>
    </source>
</reference>
<dbReference type="InterPro" id="IPR017900">
    <property type="entry name" value="4Fe4S_Fe_S_CS"/>
</dbReference>
<dbReference type="KEGG" id="spal:FM071_02980"/>
<dbReference type="PROSITE" id="PS00198">
    <property type="entry name" value="4FE4S_FER_1"/>
    <property type="match status" value="1"/>
</dbReference>
<feature type="domain" description="4Fe-4S ferredoxin-type" evidence="9">
    <location>
        <begin position="237"/>
        <end position="266"/>
    </location>
</feature>
<keyword evidence="8" id="KW-0812">Transmembrane</keyword>
<evidence type="ECO:0000313" key="10">
    <source>
        <dbReference type="EMBL" id="QOP45298.1"/>
    </source>
</evidence>
<dbReference type="NCBIfam" id="TIGR02163">
    <property type="entry name" value="napH"/>
    <property type="match status" value="1"/>
</dbReference>
<keyword evidence="11" id="KW-1185">Reference proteome</keyword>
<evidence type="ECO:0000256" key="5">
    <source>
        <dbReference type="ARBA" id="ARBA00022982"/>
    </source>
</evidence>
<dbReference type="AlphaFoldDB" id="A0A7M1B900"/>
<dbReference type="GO" id="GO:0046872">
    <property type="term" value="F:metal ion binding"/>
    <property type="evidence" value="ECO:0007669"/>
    <property type="project" value="UniProtKB-KW"/>
</dbReference>
<dbReference type="Gene3D" id="3.30.70.20">
    <property type="match status" value="1"/>
</dbReference>
<feature type="transmembrane region" description="Helical" evidence="8">
    <location>
        <begin position="12"/>
        <end position="36"/>
    </location>
</feature>
<keyword evidence="4" id="KW-0677">Repeat</keyword>
<dbReference type="RefSeq" id="WP_193111545.1">
    <property type="nucleotide sequence ID" value="NZ_CP041406.1"/>
</dbReference>
<feature type="transmembrane region" description="Helical" evidence="8">
    <location>
        <begin position="129"/>
        <end position="147"/>
    </location>
</feature>
<organism evidence="10 11">
    <name type="scientific">Sulfurimonas paralvinellae</name>
    <dbReference type="NCBI Taxonomy" id="317658"/>
    <lineage>
        <taxon>Bacteria</taxon>
        <taxon>Pseudomonadati</taxon>
        <taxon>Campylobacterota</taxon>
        <taxon>Epsilonproteobacteria</taxon>
        <taxon>Campylobacterales</taxon>
        <taxon>Sulfurimonadaceae</taxon>
        <taxon>Sulfurimonas</taxon>
    </lineage>
</organism>
<dbReference type="InterPro" id="IPR051684">
    <property type="entry name" value="Electron_Trans/Redox"/>
</dbReference>
<accession>A0A7M1B900</accession>
<dbReference type="Pfam" id="PF12801">
    <property type="entry name" value="Fer4_5"/>
    <property type="match status" value="2"/>
</dbReference>
<gene>
    <name evidence="10" type="primary">napH</name>
    <name evidence="10" type="ORF">FM071_02980</name>
</gene>
<dbReference type="InterPro" id="IPR011886">
    <property type="entry name" value="NapH_MauN"/>
</dbReference>
<evidence type="ECO:0000256" key="8">
    <source>
        <dbReference type="SAM" id="Phobius"/>
    </source>
</evidence>
<keyword evidence="7" id="KW-0411">Iron-sulfur</keyword>
<protein>
    <submittedName>
        <fullName evidence="10">Quinol dehydrogenase ferredoxin subunit NapH</fullName>
    </submittedName>
</protein>
<dbReference type="InterPro" id="IPR017896">
    <property type="entry name" value="4Fe4S_Fe-S-bd"/>
</dbReference>
<proteinExistence type="predicted"/>
<dbReference type="EMBL" id="CP041406">
    <property type="protein sequence ID" value="QOP45298.1"/>
    <property type="molecule type" value="Genomic_DNA"/>
</dbReference>
<feature type="transmembrane region" description="Helical" evidence="8">
    <location>
        <begin position="56"/>
        <end position="84"/>
    </location>
</feature>
<keyword evidence="3" id="KW-0479">Metal-binding</keyword>